<feature type="chain" id="PRO_5002773104" evidence="2">
    <location>
        <begin position="27"/>
        <end position="303"/>
    </location>
</feature>
<dbReference type="OrthoDB" id="6495095at2"/>
<organism evidence="4 5">
    <name type="scientific">Leptothrix cholodnii (strain ATCC 51168 / LMG 8142 / SP-6)</name>
    <name type="common">Leptothrix discophora (strain SP-6)</name>
    <dbReference type="NCBI Taxonomy" id="395495"/>
    <lineage>
        <taxon>Bacteria</taxon>
        <taxon>Pseudomonadati</taxon>
        <taxon>Pseudomonadota</taxon>
        <taxon>Betaproteobacteria</taxon>
        <taxon>Burkholderiales</taxon>
        <taxon>Sphaerotilaceae</taxon>
        <taxon>Leptothrix</taxon>
    </lineage>
</organism>
<feature type="signal peptide" evidence="2">
    <location>
        <begin position="1"/>
        <end position="26"/>
    </location>
</feature>
<evidence type="ECO:0000256" key="2">
    <source>
        <dbReference type="SAM" id="SignalP"/>
    </source>
</evidence>
<dbReference type="STRING" id="395495.Lcho_2664"/>
<dbReference type="PANTHER" id="PTHR30535">
    <property type="entry name" value="VITAMIN B12-BINDING PROTEIN"/>
    <property type="match status" value="1"/>
</dbReference>
<keyword evidence="1 2" id="KW-0732">Signal</keyword>
<dbReference type="eggNOG" id="COG0614">
    <property type="taxonomic scope" value="Bacteria"/>
</dbReference>
<protein>
    <submittedName>
        <fullName evidence="4">Periplasmic binding protein</fullName>
    </submittedName>
</protein>
<dbReference type="InterPro" id="IPR054828">
    <property type="entry name" value="Vit_B12_bind_prot"/>
</dbReference>
<dbReference type="Gene3D" id="3.40.50.1980">
    <property type="entry name" value="Nitrogenase molybdenum iron protein domain"/>
    <property type="match status" value="2"/>
</dbReference>
<dbReference type="InterPro" id="IPR050902">
    <property type="entry name" value="ABC_Transporter_SBP"/>
</dbReference>
<dbReference type="PROSITE" id="PS50983">
    <property type="entry name" value="FE_B12_PBP"/>
    <property type="match status" value="1"/>
</dbReference>
<evidence type="ECO:0000313" key="4">
    <source>
        <dbReference type="EMBL" id="ACB34929.1"/>
    </source>
</evidence>
<name>B1Y859_LEPCP</name>
<dbReference type="PANTHER" id="PTHR30535:SF34">
    <property type="entry name" value="MOLYBDATE-BINDING PROTEIN MOLA"/>
    <property type="match status" value="1"/>
</dbReference>
<accession>B1Y859</accession>
<dbReference type="SUPFAM" id="SSF53807">
    <property type="entry name" value="Helical backbone' metal receptor"/>
    <property type="match status" value="1"/>
</dbReference>
<feature type="domain" description="Fe/B12 periplasmic-binding" evidence="3">
    <location>
        <begin position="46"/>
        <end position="296"/>
    </location>
</feature>
<dbReference type="Proteomes" id="UP000001693">
    <property type="component" value="Chromosome"/>
</dbReference>
<evidence type="ECO:0000313" key="5">
    <source>
        <dbReference type="Proteomes" id="UP000001693"/>
    </source>
</evidence>
<dbReference type="InterPro" id="IPR002491">
    <property type="entry name" value="ABC_transptr_periplasmic_BD"/>
</dbReference>
<dbReference type="Pfam" id="PF01497">
    <property type="entry name" value="Peripla_BP_2"/>
    <property type="match status" value="1"/>
</dbReference>
<dbReference type="HOGENOM" id="CLU_038034_2_5_4"/>
<reference evidence="4 5" key="1">
    <citation type="submission" date="2008-03" db="EMBL/GenBank/DDBJ databases">
        <title>Complete sequence of Leptothrix cholodnii SP-6.</title>
        <authorList>
            <consortium name="US DOE Joint Genome Institute"/>
            <person name="Copeland A."/>
            <person name="Lucas S."/>
            <person name="Lapidus A."/>
            <person name="Glavina del Rio T."/>
            <person name="Dalin E."/>
            <person name="Tice H."/>
            <person name="Bruce D."/>
            <person name="Goodwin L."/>
            <person name="Pitluck S."/>
            <person name="Chertkov O."/>
            <person name="Brettin T."/>
            <person name="Detter J.C."/>
            <person name="Han C."/>
            <person name="Kuske C.R."/>
            <person name="Schmutz J."/>
            <person name="Larimer F."/>
            <person name="Land M."/>
            <person name="Hauser L."/>
            <person name="Kyrpides N."/>
            <person name="Lykidis A."/>
            <person name="Emerson D."/>
            <person name="Richardson P."/>
        </authorList>
    </citation>
    <scope>NUCLEOTIDE SEQUENCE [LARGE SCALE GENOMIC DNA]</scope>
    <source>
        <strain evidence="5">ATCC 51168 / LMG 8142 / SP-6</strain>
    </source>
</reference>
<dbReference type="GO" id="GO:0071281">
    <property type="term" value="P:cellular response to iron ion"/>
    <property type="evidence" value="ECO:0007669"/>
    <property type="project" value="TreeGrafter"/>
</dbReference>
<dbReference type="EMBL" id="CP001013">
    <property type="protein sequence ID" value="ACB34929.1"/>
    <property type="molecule type" value="Genomic_DNA"/>
</dbReference>
<dbReference type="RefSeq" id="WP_012347685.1">
    <property type="nucleotide sequence ID" value="NC_010524.1"/>
</dbReference>
<evidence type="ECO:0000259" key="3">
    <source>
        <dbReference type="PROSITE" id="PS50983"/>
    </source>
</evidence>
<sequence precursor="true">MSLSGGCRAWLLLIGLCLGLGAVAQAAISVADERGHRLTFERPPQRIVSLMPSLTESVCALGACERLVGVDRYSNWPDAVRRLPKLGGLEDAQIEAIVALRPDVVLAARSSRAIERLEALGLKVLALEPVDHTELRAGLATLATLLGRPGQAELLWQQIDSQVRRATAQVPPAWRGQRVYFEVDAAPYAAGAVSFVGQTLTQLGLAHIIGPELGPFPKLNPEFVLRAQPDLVMAVTHDLAAMPQRPGWSHLRALQRRRTCAFAPADYDMLVRPGPRLGEGALLIAACLGRLAAPVPGGNGTSK</sequence>
<keyword evidence="5" id="KW-1185">Reference proteome</keyword>
<gene>
    <name evidence="4" type="ordered locus">Lcho_2664</name>
</gene>
<proteinExistence type="predicted"/>
<dbReference type="AlphaFoldDB" id="B1Y859"/>
<evidence type="ECO:0000256" key="1">
    <source>
        <dbReference type="ARBA" id="ARBA00022729"/>
    </source>
</evidence>
<dbReference type="NCBIfam" id="NF038402">
    <property type="entry name" value="TroA_like"/>
    <property type="match status" value="1"/>
</dbReference>
<dbReference type="KEGG" id="lch:Lcho_2664"/>